<dbReference type="KEGG" id="marp:QYS47_16500"/>
<dbReference type="EMBL" id="CP129968">
    <property type="protein sequence ID" value="WKK79087.2"/>
    <property type="molecule type" value="Genomic_DNA"/>
</dbReference>
<sequence>MSKSSPELYFHVGLGKTASTFLQDRFFPKLKGIHYTPSNIYRFFPKIIKKGSYDRYLFSREFDRQFYDETQKIADISPDTNIIIILRKHDSWIASQYRRYVKNGGKQDFEQFIDLEKDQGAWKQKDLYFYPMLEFIKEKFTKQPLVLFHEDLKKDQKSFLDRIANYLKAEYNISDINLNPKHTAYSDHQLQLVKRYSPIDKDNETHYSNRIWTFITYRSKWIINHLVLYSANLIPKSKHENLVSVEHQKRINTFYQEDWNRCIDFAKKYSA</sequence>
<dbReference type="RefSeq" id="WP_322347177.1">
    <property type="nucleotide sequence ID" value="NZ_CP129968.2"/>
</dbReference>
<dbReference type="AlphaFoldDB" id="A0AA49JCF3"/>
<evidence type="ECO:0000313" key="1">
    <source>
        <dbReference type="EMBL" id="WKK79087.2"/>
    </source>
</evidence>
<protein>
    <recommendedName>
        <fullName evidence="2">Sulfotransferase domain-containing protein</fullName>
    </recommendedName>
</protein>
<proteinExistence type="predicted"/>
<dbReference type="Proteomes" id="UP001232019">
    <property type="component" value="Chromosome"/>
</dbReference>
<organism evidence="1">
    <name type="scientific">Marivirga arenosa</name>
    <dbReference type="NCBI Taxonomy" id="3059076"/>
    <lineage>
        <taxon>Bacteria</taxon>
        <taxon>Pseudomonadati</taxon>
        <taxon>Bacteroidota</taxon>
        <taxon>Cytophagia</taxon>
        <taxon>Cytophagales</taxon>
        <taxon>Marivirgaceae</taxon>
        <taxon>Marivirga</taxon>
    </lineage>
</organism>
<evidence type="ECO:0008006" key="2">
    <source>
        <dbReference type="Google" id="ProtNLM"/>
    </source>
</evidence>
<dbReference type="InterPro" id="IPR027417">
    <property type="entry name" value="P-loop_NTPase"/>
</dbReference>
<dbReference type="Gene3D" id="3.40.50.300">
    <property type="entry name" value="P-loop containing nucleotide triphosphate hydrolases"/>
    <property type="match status" value="1"/>
</dbReference>
<dbReference type="SUPFAM" id="SSF52540">
    <property type="entry name" value="P-loop containing nucleoside triphosphate hydrolases"/>
    <property type="match status" value="1"/>
</dbReference>
<accession>A0AA49JCF3</accession>
<gene>
    <name evidence="1" type="ORF">QYS47_16500</name>
</gene>
<reference evidence="1" key="1">
    <citation type="submission" date="2023-08" db="EMBL/GenBank/DDBJ databases">
        <title>Comparative genomics and taxonomic characterization of three novel marine species of genus Marivirga.</title>
        <authorList>
            <person name="Muhammad N."/>
            <person name="Kim S.-G."/>
        </authorList>
    </citation>
    <scope>NUCLEOTIDE SEQUENCE</scope>
    <source>
        <strain evidence="1">BKB1-2</strain>
    </source>
</reference>
<name>A0AA49JCF3_9BACT</name>